<evidence type="ECO:0000313" key="2">
    <source>
        <dbReference type="Proteomes" id="UP001165960"/>
    </source>
</evidence>
<accession>A0ACC2RI75</accession>
<name>A0ACC2RI75_9FUNG</name>
<reference evidence="1" key="1">
    <citation type="submission" date="2022-04" db="EMBL/GenBank/DDBJ databases">
        <title>Genome of the entomopathogenic fungus Entomophthora muscae.</title>
        <authorList>
            <person name="Elya C."/>
            <person name="Lovett B.R."/>
            <person name="Lee E."/>
            <person name="Macias A.M."/>
            <person name="Hajek A.E."/>
            <person name="De Bivort B.L."/>
            <person name="Kasson M.T."/>
            <person name="De Fine Licht H.H."/>
            <person name="Stajich J.E."/>
        </authorList>
    </citation>
    <scope>NUCLEOTIDE SEQUENCE</scope>
    <source>
        <strain evidence="1">Berkeley</strain>
    </source>
</reference>
<protein>
    <submittedName>
        <fullName evidence="1">Uncharacterized protein</fullName>
    </submittedName>
</protein>
<keyword evidence="2" id="KW-1185">Reference proteome</keyword>
<dbReference type="EMBL" id="QTSX02007202">
    <property type="protein sequence ID" value="KAJ9049749.1"/>
    <property type="molecule type" value="Genomic_DNA"/>
</dbReference>
<proteinExistence type="predicted"/>
<gene>
    <name evidence="1" type="ORF">DSO57_1021261</name>
</gene>
<evidence type="ECO:0000313" key="1">
    <source>
        <dbReference type="EMBL" id="KAJ9049749.1"/>
    </source>
</evidence>
<dbReference type="Proteomes" id="UP001165960">
    <property type="component" value="Unassembled WGS sequence"/>
</dbReference>
<comment type="caution">
    <text evidence="1">The sequence shown here is derived from an EMBL/GenBank/DDBJ whole genome shotgun (WGS) entry which is preliminary data.</text>
</comment>
<organism evidence="1 2">
    <name type="scientific">Entomophthora muscae</name>
    <dbReference type="NCBI Taxonomy" id="34485"/>
    <lineage>
        <taxon>Eukaryota</taxon>
        <taxon>Fungi</taxon>
        <taxon>Fungi incertae sedis</taxon>
        <taxon>Zoopagomycota</taxon>
        <taxon>Entomophthoromycotina</taxon>
        <taxon>Entomophthoromycetes</taxon>
        <taxon>Entomophthorales</taxon>
        <taxon>Entomophthoraceae</taxon>
        <taxon>Entomophthora</taxon>
    </lineage>
</organism>
<sequence>MKAAVLILAGLAAAQCPVRREFRELSQHEQQSYFDAVKRLHQKPKAYRGGRTMFEYFTKIHMDFTEIIHGTALFLPWHRQFTYMYEQELRKINPRVVLPYWDWSLDSDAPHQSPVLQAMGGNGDPSQGYCVTKGPFAKWQLSHPQPHCLRRSFDMGQRISPFASTESLSLDCNEPNFSEFSLRFEIKHSNPHTNIGSESTDFSEMYSPNDPLFYMHHAFVDMVWAEWQRRNPRSPFEGSMFDEHVNTDTVLPFFNITVRDTLDISRYCYSYNRFPHNVQVQKLPPKIQSAVQAFLDENPFMGQWGRQRVRSLLNNQGHGFPRTRLSIPEANTGFKQKKRNPLPDSYIQMNNLNPTLVRQYEQEDAELVDLINSLSYSPIGYAQSIIDNFF</sequence>